<feature type="transmembrane region" description="Helical" evidence="5">
    <location>
        <begin position="115"/>
        <end position="134"/>
    </location>
</feature>
<protein>
    <submittedName>
        <fullName evidence="6">Uncharacterized protein</fullName>
    </submittedName>
</protein>
<keyword evidence="2 5" id="KW-0812">Transmembrane</keyword>
<feature type="transmembrane region" description="Helical" evidence="5">
    <location>
        <begin position="213"/>
        <end position="234"/>
    </location>
</feature>
<feature type="transmembrane region" description="Helical" evidence="5">
    <location>
        <begin position="6"/>
        <end position="27"/>
    </location>
</feature>
<keyword evidence="7" id="KW-1185">Reference proteome</keyword>
<dbReference type="Pfam" id="PF07690">
    <property type="entry name" value="MFS_1"/>
    <property type="match status" value="1"/>
</dbReference>
<dbReference type="GO" id="GO:0005886">
    <property type="term" value="C:plasma membrane"/>
    <property type="evidence" value="ECO:0007669"/>
    <property type="project" value="TreeGrafter"/>
</dbReference>
<gene>
    <name evidence="6" type="ORF">E1B28_009497</name>
</gene>
<evidence type="ECO:0000256" key="4">
    <source>
        <dbReference type="ARBA" id="ARBA00023136"/>
    </source>
</evidence>
<evidence type="ECO:0000313" key="6">
    <source>
        <dbReference type="EMBL" id="KAG7090378.1"/>
    </source>
</evidence>
<dbReference type="EMBL" id="CM032186">
    <property type="protein sequence ID" value="KAG7090378.1"/>
    <property type="molecule type" value="Genomic_DNA"/>
</dbReference>
<sequence length="310" mass="33248">MLSPWLNMDWIGTLLSFGFVTFMLIALQWGGNERPWSDPVVIVFLVLSGVLMVAFVAWEHRLGSRALVPIDMMLRKNVFASSFSALFGHLCFVIFTYYLPLLYQVRGHSATRSGVDIIPFMISGVVSSMVAGGVASETGWAWPFLVFAPLLAAVGFGLFFEVSQNTSSSHIAGLQILVGIGLGCVVQLPIVVAQAEYVNEEHLVPQVTSLATFIQIIGSSAGLAIAGAVFAASLESRLDTLPSLSPSQIGAVRSSVEAIFSLPDPQKQEASGAYVAAIQRVWLIGVPSAALAAMVALIITRKRIRKVEGH</sequence>
<accession>A0A9P7UQI4</accession>
<keyword evidence="4 5" id="KW-0472">Membrane</keyword>
<evidence type="ECO:0000256" key="2">
    <source>
        <dbReference type="ARBA" id="ARBA00022692"/>
    </source>
</evidence>
<reference evidence="6" key="1">
    <citation type="journal article" date="2021" name="Genome Biol. Evol.">
        <title>The assembled and annotated genome of the fairy-ring fungus Marasmius oreades.</title>
        <authorList>
            <person name="Hiltunen M."/>
            <person name="Ament-Velasquez S.L."/>
            <person name="Johannesson H."/>
        </authorList>
    </citation>
    <scope>NUCLEOTIDE SEQUENCE</scope>
    <source>
        <strain evidence="6">03SP1</strain>
    </source>
</reference>
<dbReference type="PANTHER" id="PTHR23501">
    <property type="entry name" value="MAJOR FACILITATOR SUPERFAMILY"/>
    <property type="match status" value="1"/>
</dbReference>
<comment type="subcellular location">
    <subcellularLocation>
        <location evidence="1">Membrane</location>
        <topology evidence="1">Multi-pass membrane protein</topology>
    </subcellularLocation>
</comment>
<keyword evidence="3 5" id="KW-1133">Transmembrane helix</keyword>
<dbReference type="InterPro" id="IPR011701">
    <property type="entry name" value="MFS"/>
</dbReference>
<dbReference type="Proteomes" id="UP001049176">
    <property type="component" value="Chromosome 6"/>
</dbReference>
<dbReference type="Gene3D" id="1.20.1250.20">
    <property type="entry name" value="MFS general substrate transporter like domains"/>
    <property type="match status" value="1"/>
</dbReference>
<feature type="transmembrane region" description="Helical" evidence="5">
    <location>
        <begin position="39"/>
        <end position="58"/>
    </location>
</feature>
<evidence type="ECO:0000256" key="5">
    <source>
        <dbReference type="SAM" id="Phobius"/>
    </source>
</evidence>
<dbReference type="PANTHER" id="PTHR23501:SF198">
    <property type="entry name" value="AZOLE RESISTANCE PROTEIN 1-RELATED"/>
    <property type="match status" value="1"/>
</dbReference>
<comment type="caution">
    <text evidence="6">The sequence shown here is derived from an EMBL/GenBank/DDBJ whole genome shotgun (WGS) entry which is preliminary data.</text>
</comment>
<dbReference type="AlphaFoldDB" id="A0A9P7UQI4"/>
<organism evidence="6 7">
    <name type="scientific">Marasmius oreades</name>
    <name type="common">fairy-ring Marasmius</name>
    <dbReference type="NCBI Taxonomy" id="181124"/>
    <lineage>
        <taxon>Eukaryota</taxon>
        <taxon>Fungi</taxon>
        <taxon>Dikarya</taxon>
        <taxon>Basidiomycota</taxon>
        <taxon>Agaricomycotina</taxon>
        <taxon>Agaricomycetes</taxon>
        <taxon>Agaricomycetidae</taxon>
        <taxon>Agaricales</taxon>
        <taxon>Marasmiineae</taxon>
        <taxon>Marasmiaceae</taxon>
        <taxon>Marasmius</taxon>
    </lineage>
</organism>
<evidence type="ECO:0000313" key="7">
    <source>
        <dbReference type="Proteomes" id="UP001049176"/>
    </source>
</evidence>
<feature type="transmembrane region" description="Helical" evidence="5">
    <location>
        <begin position="140"/>
        <end position="160"/>
    </location>
</feature>
<feature type="transmembrane region" description="Helical" evidence="5">
    <location>
        <begin position="172"/>
        <end position="193"/>
    </location>
</feature>
<dbReference type="GO" id="GO:0022857">
    <property type="term" value="F:transmembrane transporter activity"/>
    <property type="evidence" value="ECO:0007669"/>
    <property type="project" value="InterPro"/>
</dbReference>
<dbReference type="OrthoDB" id="10021397at2759"/>
<dbReference type="SUPFAM" id="SSF103473">
    <property type="entry name" value="MFS general substrate transporter"/>
    <property type="match status" value="1"/>
</dbReference>
<proteinExistence type="predicted"/>
<feature type="transmembrane region" description="Helical" evidence="5">
    <location>
        <begin position="78"/>
        <end position="103"/>
    </location>
</feature>
<dbReference type="GeneID" id="66078573"/>
<feature type="transmembrane region" description="Helical" evidence="5">
    <location>
        <begin position="281"/>
        <end position="300"/>
    </location>
</feature>
<dbReference type="InterPro" id="IPR036259">
    <property type="entry name" value="MFS_trans_sf"/>
</dbReference>
<name>A0A9P7UQI4_9AGAR</name>
<evidence type="ECO:0000256" key="3">
    <source>
        <dbReference type="ARBA" id="ARBA00022989"/>
    </source>
</evidence>
<evidence type="ECO:0000256" key="1">
    <source>
        <dbReference type="ARBA" id="ARBA00004141"/>
    </source>
</evidence>
<dbReference type="KEGG" id="more:E1B28_009497"/>
<dbReference type="RefSeq" id="XP_043006848.1">
    <property type="nucleotide sequence ID" value="XM_043154393.1"/>
</dbReference>